<protein>
    <recommendedName>
        <fullName evidence="3">NADP-dependent oxidoreductase domain-containing protein</fullName>
    </recommendedName>
</protein>
<name>A0A166QGZ1_9AGAM</name>
<dbReference type="AlphaFoldDB" id="A0A166QGZ1"/>
<dbReference type="OrthoDB" id="416253at2759"/>
<dbReference type="InterPro" id="IPR036812">
    <property type="entry name" value="NAD(P)_OxRdtase_dom_sf"/>
</dbReference>
<accession>A0A166QGZ1</accession>
<evidence type="ECO:0008006" key="3">
    <source>
        <dbReference type="Google" id="ProtNLM"/>
    </source>
</evidence>
<evidence type="ECO:0000313" key="2">
    <source>
        <dbReference type="Proteomes" id="UP000076532"/>
    </source>
</evidence>
<keyword evidence="2" id="KW-1185">Reference proteome</keyword>
<organism evidence="1 2">
    <name type="scientific">Athelia psychrophila</name>
    <dbReference type="NCBI Taxonomy" id="1759441"/>
    <lineage>
        <taxon>Eukaryota</taxon>
        <taxon>Fungi</taxon>
        <taxon>Dikarya</taxon>
        <taxon>Basidiomycota</taxon>
        <taxon>Agaricomycotina</taxon>
        <taxon>Agaricomycetes</taxon>
        <taxon>Agaricomycetidae</taxon>
        <taxon>Atheliales</taxon>
        <taxon>Atheliaceae</taxon>
        <taxon>Athelia</taxon>
    </lineage>
</organism>
<dbReference type="EMBL" id="KV417510">
    <property type="protein sequence ID" value="KZP27136.1"/>
    <property type="molecule type" value="Genomic_DNA"/>
</dbReference>
<dbReference type="STRING" id="436010.A0A166QGZ1"/>
<dbReference type="SUPFAM" id="SSF51430">
    <property type="entry name" value="NAD(P)-linked oxidoreductase"/>
    <property type="match status" value="1"/>
</dbReference>
<gene>
    <name evidence="1" type="ORF">FIBSPDRAFT_948786</name>
</gene>
<dbReference type="InterPro" id="IPR020471">
    <property type="entry name" value="AKR"/>
</dbReference>
<proteinExistence type="predicted"/>
<dbReference type="GO" id="GO:0016491">
    <property type="term" value="F:oxidoreductase activity"/>
    <property type="evidence" value="ECO:0007669"/>
    <property type="project" value="InterPro"/>
</dbReference>
<dbReference type="PANTHER" id="PTHR11732">
    <property type="entry name" value="ALDO/KETO REDUCTASE"/>
    <property type="match status" value="1"/>
</dbReference>
<evidence type="ECO:0000313" key="1">
    <source>
        <dbReference type="EMBL" id="KZP27136.1"/>
    </source>
</evidence>
<dbReference type="Proteomes" id="UP000076532">
    <property type="component" value="Unassembled WGS sequence"/>
</dbReference>
<sequence length="137" mass="14852">MPWSSKRQGKRVKFLVEILPAEITPTVNQLELCLYTPQLNFLAYLKTEAIVAQAYSPLGLTDSPLLTDVAATAIAKKDRLQTSDVLLGYLLAQDVVVPPKLVTPARIASNYIGTVAAVKRLTEDDLQTLNMAAVGGK</sequence>
<dbReference type="Gene3D" id="3.20.20.100">
    <property type="entry name" value="NADP-dependent oxidoreductase domain"/>
    <property type="match status" value="1"/>
</dbReference>
<reference evidence="1 2" key="1">
    <citation type="journal article" date="2016" name="Mol. Biol. Evol.">
        <title>Comparative Genomics of Early-Diverging Mushroom-Forming Fungi Provides Insights into the Origins of Lignocellulose Decay Capabilities.</title>
        <authorList>
            <person name="Nagy L.G."/>
            <person name="Riley R."/>
            <person name="Tritt A."/>
            <person name="Adam C."/>
            <person name="Daum C."/>
            <person name="Floudas D."/>
            <person name="Sun H."/>
            <person name="Yadav J.S."/>
            <person name="Pangilinan J."/>
            <person name="Larsson K.H."/>
            <person name="Matsuura K."/>
            <person name="Barry K."/>
            <person name="Labutti K."/>
            <person name="Kuo R."/>
            <person name="Ohm R.A."/>
            <person name="Bhattacharya S.S."/>
            <person name="Shirouzu T."/>
            <person name="Yoshinaga Y."/>
            <person name="Martin F.M."/>
            <person name="Grigoriev I.V."/>
            <person name="Hibbett D.S."/>
        </authorList>
    </citation>
    <scope>NUCLEOTIDE SEQUENCE [LARGE SCALE GENOMIC DNA]</scope>
    <source>
        <strain evidence="1 2">CBS 109695</strain>
    </source>
</reference>